<dbReference type="PIRSF" id="PIRSF000382">
    <property type="entry name" value="MeTrfase_B12_ind"/>
    <property type="match status" value="1"/>
</dbReference>
<evidence type="ECO:0000256" key="4">
    <source>
        <dbReference type="ARBA" id="ARBA00022603"/>
    </source>
</evidence>
<comment type="cofactor">
    <cofactor evidence="11">
        <name>Zn(2+)</name>
        <dbReference type="ChEBI" id="CHEBI:29105"/>
    </cofactor>
    <text evidence="11">Binds 1 zinc ion per subunit.</text>
</comment>
<name>A0ABW2ESR3_9BACI</name>
<dbReference type="SUPFAM" id="SSF51726">
    <property type="entry name" value="UROD/MetE-like"/>
    <property type="match status" value="2"/>
</dbReference>
<comment type="catalytic activity">
    <reaction evidence="11">
        <text>5-methyltetrahydropteroyltri-L-glutamate + L-homocysteine = tetrahydropteroyltri-L-glutamate + L-methionine</text>
        <dbReference type="Rhea" id="RHEA:21196"/>
        <dbReference type="ChEBI" id="CHEBI:57844"/>
        <dbReference type="ChEBI" id="CHEBI:58140"/>
        <dbReference type="ChEBI" id="CHEBI:58199"/>
        <dbReference type="ChEBI" id="CHEBI:58207"/>
        <dbReference type="EC" id="2.1.1.14"/>
    </reaction>
</comment>
<dbReference type="InterPro" id="IPR013215">
    <property type="entry name" value="Cbl-indep_Met_Synth_N"/>
</dbReference>
<feature type="domain" description="Cobalamin-independent methionine synthase MetE N-terminal" evidence="13">
    <location>
        <begin position="4"/>
        <end position="312"/>
    </location>
</feature>
<dbReference type="GO" id="GO:0032259">
    <property type="term" value="P:methylation"/>
    <property type="evidence" value="ECO:0007669"/>
    <property type="project" value="UniProtKB-KW"/>
</dbReference>
<dbReference type="Proteomes" id="UP001596410">
    <property type="component" value="Unassembled WGS sequence"/>
</dbReference>
<comment type="caution">
    <text evidence="14">The sequence shown here is derived from an EMBL/GenBank/DDBJ whole genome shotgun (WGS) entry which is preliminary data.</text>
</comment>
<comment type="function">
    <text evidence="1 11">Catalyzes the transfer of a methyl group from 5-methyltetrahydrofolate to homocysteine resulting in methionine formation.</text>
</comment>
<evidence type="ECO:0000313" key="14">
    <source>
        <dbReference type="EMBL" id="MFC7063469.1"/>
    </source>
</evidence>
<evidence type="ECO:0000256" key="9">
    <source>
        <dbReference type="ARBA" id="ARBA00022833"/>
    </source>
</evidence>
<feature type="binding site" evidence="11">
    <location>
        <position position="488"/>
    </location>
    <ligand>
        <name>L-methionine</name>
        <dbReference type="ChEBI" id="CHEBI:57844"/>
    </ligand>
</feature>
<dbReference type="NCBIfam" id="NF003556">
    <property type="entry name" value="PRK05222.1"/>
    <property type="match status" value="1"/>
</dbReference>
<comment type="similarity">
    <text evidence="3 11">Belongs to the vitamin-B12 independent methionine synthase family.</text>
</comment>
<keyword evidence="4 11" id="KW-0489">Methyltransferase</keyword>
<evidence type="ECO:0000259" key="13">
    <source>
        <dbReference type="Pfam" id="PF08267"/>
    </source>
</evidence>
<protein>
    <recommendedName>
        <fullName evidence="11">5-methyltetrahydropteroyltriglutamate--homocysteine methyltransferase</fullName>
        <ecNumber evidence="11">2.1.1.14</ecNumber>
    </recommendedName>
    <alternativeName>
        <fullName evidence="11">Cobalamin-independent methionine synthase</fullName>
    </alternativeName>
    <alternativeName>
        <fullName evidence="11">Methionine synthase, vitamin-B12 independent isozyme</fullName>
    </alternativeName>
</protein>
<evidence type="ECO:0000256" key="7">
    <source>
        <dbReference type="ARBA" id="ARBA00022723"/>
    </source>
</evidence>
<feature type="domain" description="Cobalamin-independent methionine synthase MetE C-terminal/archaeal" evidence="12">
    <location>
        <begin position="430"/>
        <end position="752"/>
    </location>
</feature>
<evidence type="ECO:0000256" key="5">
    <source>
        <dbReference type="ARBA" id="ARBA00022605"/>
    </source>
</evidence>
<dbReference type="CDD" id="cd03312">
    <property type="entry name" value="CIMS_N_terminal_like"/>
    <property type="match status" value="1"/>
</dbReference>
<dbReference type="InterPro" id="IPR038071">
    <property type="entry name" value="UROD/MetE-like_sf"/>
</dbReference>
<dbReference type="NCBIfam" id="TIGR01371">
    <property type="entry name" value="met_syn_B12ind"/>
    <property type="match status" value="1"/>
</dbReference>
<dbReference type="EMBL" id="JBHSZV010000047">
    <property type="protein sequence ID" value="MFC7063469.1"/>
    <property type="molecule type" value="Genomic_DNA"/>
</dbReference>
<feature type="binding site" evidence="11">
    <location>
        <position position="488"/>
    </location>
    <ligand>
        <name>L-homocysteine</name>
        <dbReference type="ChEBI" id="CHEBI:58199"/>
    </ligand>
</feature>
<sequence>MTKSSTIGYPRIGEKREWKKALEQFWKENITETELLTEMKSLRINDLKKQKDIGIDLIPVGDFSMYDQVLDTAVMFGLIPDRFKHQDEKALQTYFDIARGNDKAVASEMTKWFNTNYHYIVPEIEADAEPTLVENRLLHYFQEAKEKLAINGKPVILGPVTFLKLSKGFEKKDFNKLLKKLVPLYIQVLQELENAGAEWVQIDEPILATTLTEEDITLVKDVYQSIQQELSSIKTLLQTYFEAVDHYEEIVSLPVDGIGLDFVHDEGANLDNLKKYGFPEDKTLAAGVINGRNIWRENLDIKLSQLETIISKVEKKRLIVQPSCSLLHVPVTVTTETELQPHLKNALAFADQKLDEIKILTDSLNNGRDTVEAKLKEQAQSREELWKSASRNNHEVQSEVESWKDVEPKRDQHYPTRQKIQHEFFQLPLLPTTTIGSLPQTPEIRQARLKWRKGDWLDQQYDAFIEKNIREWIQRQEEIGLDVLIHGEFERNDMVEFFGEKLEGFAFTRYAWVQSYGSRCVKPPIIYGDVALTEPMTVKEITYAQSLTEKVVKGMLTGPITILNWSFVREDISNFDVTKQIALALQKEIKFLENNDIHMIQVDEPALREGLPLKTEKQKEYLDEAVYAFKLATSAVKSETQIHTHMCYSEFGEIMNTIDQLDADVISIETARSHGELIANFEEISYEKEIGLGVYDIHSPRVPSVDEMVNNISRALKVLHPRQFWVNPDCGLKTRGISETTAALTNMVEATRQVRNLNGVYQDLPNPKRTTHI</sequence>
<feature type="binding site" evidence="11">
    <location>
        <position position="111"/>
    </location>
    <ligand>
        <name>5-methyltetrahydropteroyltri-L-glutamate</name>
        <dbReference type="ChEBI" id="CHEBI:58207"/>
    </ligand>
</feature>
<feature type="binding site" evidence="11">
    <location>
        <begin position="16"/>
        <end position="19"/>
    </location>
    <ligand>
        <name>5-methyltetrahydropteroyltri-L-glutamate</name>
        <dbReference type="ChEBI" id="CHEBI:58207"/>
    </ligand>
</feature>
<evidence type="ECO:0000256" key="11">
    <source>
        <dbReference type="HAMAP-Rule" id="MF_00172"/>
    </source>
</evidence>
<keyword evidence="7 11" id="KW-0479">Metal-binding</keyword>
<feature type="binding site" evidence="11">
    <location>
        <position position="730"/>
    </location>
    <ligand>
        <name>Zn(2+)</name>
        <dbReference type="ChEBI" id="CHEBI:29105"/>
        <note>catalytic</note>
    </ligand>
</feature>
<feature type="binding site" evidence="11">
    <location>
        <begin position="519"/>
        <end position="520"/>
    </location>
    <ligand>
        <name>5-methyltetrahydropteroyltri-L-glutamate</name>
        <dbReference type="ChEBI" id="CHEBI:58207"/>
    </ligand>
</feature>
<feature type="active site" description="Proton donor" evidence="11">
    <location>
        <position position="698"/>
    </location>
</feature>
<dbReference type="CDD" id="cd03311">
    <property type="entry name" value="CIMS_C_terminal_like"/>
    <property type="match status" value="1"/>
</dbReference>
<keyword evidence="9 11" id="KW-0862">Zinc</keyword>
<evidence type="ECO:0000256" key="10">
    <source>
        <dbReference type="ARBA" id="ARBA00023167"/>
    </source>
</evidence>
<evidence type="ECO:0000256" key="8">
    <source>
        <dbReference type="ARBA" id="ARBA00022737"/>
    </source>
</evidence>
<keyword evidence="5 11" id="KW-0028">Amino-acid biosynthesis</keyword>
<dbReference type="GO" id="GO:0003871">
    <property type="term" value="F:5-methyltetrahydropteroyltriglutamate-homocysteine S-methyltransferase activity"/>
    <property type="evidence" value="ECO:0007669"/>
    <property type="project" value="UniProtKB-EC"/>
</dbReference>
<dbReference type="InterPro" id="IPR002629">
    <property type="entry name" value="Met_Synth_C/arc"/>
</dbReference>
<feature type="binding site" evidence="11">
    <location>
        <position position="609"/>
    </location>
    <ligand>
        <name>5-methyltetrahydropteroyltri-L-glutamate</name>
        <dbReference type="ChEBI" id="CHEBI:58207"/>
    </ligand>
</feature>
<evidence type="ECO:0000256" key="1">
    <source>
        <dbReference type="ARBA" id="ARBA00002777"/>
    </source>
</evidence>
<feature type="binding site" evidence="11">
    <location>
        <position position="603"/>
    </location>
    <ligand>
        <name>L-homocysteine</name>
        <dbReference type="ChEBI" id="CHEBI:58199"/>
    </ligand>
</feature>
<feature type="binding site" evidence="11">
    <location>
        <position position="669"/>
    </location>
    <ligand>
        <name>Zn(2+)</name>
        <dbReference type="ChEBI" id="CHEBI:29105"/>
        <note>catalytic</note>
    </ligand>
</feature>
<dbReference type="PANTHER" id="PTHR30519">
    <property type="entry name" value="5-METHYLTETRAHYDROPTEROYLTRIGLUTAMATE--HOMOCYSTEINE METHYLTRANSFERASE"/>
    <property type="match status" value="1"/>
</dbReference>
<feature type="binding site" evidence="11">
    <location>
        <position position="645"/>
    </location>
    <ligand>
        <name>Zn(2+)</name>
        <dbReference type="ChEBI" id="CHEBI:29105"/>
        <note>catalytic</note>
    </ligand>
</feature>
<evidence type="ECO:0000259" key="12">
    <source>
        <dbReference type="Pfam" id="PF01717"/>
    </source>
</evidence>
<reference evidence="15" key="1">
    <citation type="journal article" date="2019" name="Int. J. Syst. Evol. Microbiol.">
        <title>The Global Catalogue of Microorganisms (GCM) 10K type strain sequencing project: providing services to taxonomists for standard genome sequencing and annotation.</title>
        <authorList>
            <consortium name="The Broad Institute Genomics Platform"/>
            <consortium name="The Broad Institute Genome Sequencing Center for Infectious Disease"/>
            <person name="Wu L."/>
            <person name="Ma J."/>
        </authorList>
    </citation>
    <scope>NUCLEOTIDE SEQUENCE [LARGE SCALE GENOMIC DNA]</scope>
    <source>
        <strain evidence="15">CGMCC 4.1621</strain>
    </source>
</reference>
<keyword evidence="6 11" id="KW-0808">Transferase</keyword>
<dbReference type="RefSeq" id="WP_204708582.1">
    <property type="nucleotide sequence ID" value="NZ_JBHSZV010000047.1"/>
</dbReference>
<feature type="binding site" evidence="11">
    <location>
        <position position="647"/>
    </location>
    <ligand>
        <name>Zn(2+)</name>
        <dbReference type="ChEBI" id="CHEBI:29105"/>
        <note>catalytic</note>
    </ligand>
</feature>
<comment type="pathway">
    <text evidence="2 11">Amino-acid biosynthesis; L-methionine biosynthesis via de novo pathway; L-methionine from L-homocysteine (MetE route): step 1/1.</text>
</comment>
<feature type="binding site" evidence="11">
    <location>
        <position position="565"/>
    </location>
    <ligand>
        <name>5-methyltetrahydropteroyltri-L-glutamate</name>
        <dbReference type="ChEBI" id="CHEBI:58207"/>
    </ligand>
</feature>
<evidence type="ECO:0000256" key="6">
    <source>
        <dbReference type="ARBA" id="ARBA00022679"/>
    </source>
</evidence>
<proteinExistence type="inferred from homology"/>
<evidence type="ECO:0000256" key="2">
    <source>
        <dbReference type="ARBA" id="ARBA00004681"/>
    </source>
</evidence>
<dbReference type="Pfam" id="PF01717">
    <property type="entry name" value="Meth_synt_2"/>
    <property type="match status" value="1"/>
</dbReference>
<feature type="binding site" evidence="11">
    <location>
        <begin position="435"/>
        <end position="437"/>
    </location>
    <ligand>
        <name>L-homocysteine</name>
        <dbReference type="ChEBI" id="CHEBI:58199"/>
    </ligand>
</feature>
<dbReference type="Gene3D" id="3.20.20.210">
    <property type="match status" value="2"/>
</dbReference>
<dbReference type="InterPro" id="IPR006276">
    <property type="entry name" value="Cobalamin-indep_Met_synthase"/>
</dbReference>
<dbReference type="EC" id="2.1.1.14" evidence="11"/>
<organism evidence="14 15">
    <name type="scientific">Halobacillus seohaensis</name>
    <dbReference type="NCBI Taxonomy" id="447421"/>
    <lineage>
        <taxon>Bacteria</taxon>
        <taxon>Bacillati</taxon>
        <taxon>Bacillota</taxon>
        <taxon>Bacilli</taxon>
        <taxon>Bacillales</taxon>
        <taxon>Bacillaceae</taxon>
        <taxon>Halobacillus</taxon>
    </lineage>
</organism>
<evidence type="ECO:0000313" key="15">
    <source>
        <dbReference type="Proteomes" id="UP001596410"/>
    </source>
</evidence>
<accession>A0ABW2ESR3</accession>
<dbReference type="Pfam" id="PF08267">
    <property type="entry name" value="Meth_synt_1"/>
    <property type="match status" value="1"/>
</dbReference>
<feature type="binding site" evidence="11">
    <location>
        <position position="603"/>
    </location>
    <ligand>
        <name>L-methionine</name>
        <dbReference type="ChEBI" id="CHEBI:57844"/>
    </ligand>
</feature>
<keyword evidence="10 11" id="KW-0486">Methionine biosynthesis</keyword>
<feature type="binding site" evidence="11">
    <location>
        <begin position="435"/>
        <end position="437"/>
    </location>
    <ligand>
        <name>L-methionine</name>
        <dbReference type="ChEBI" id="CHEBI:57844"/>
    </ligand>
</feature>
<dbReference type="HAMAP" id="MF_00172">
    <property type="entry name" value="Meth_synth"/>
    <property type="match status" value="1"/>
</dbReference>
<evidence type="ECO:0000256" key="3">
    <source>
        <dbReference type="ARBA" id="ARBA00009553"/>
    </source>
</evidence>
<keyword evidence="8 11" id="KW-0677">Repeat</keyword>
<gene>
    <name evidence="11 14" type="primary">metE</name>
    <name evidence="14" type="ORF">ACFQIC_16780</name>
</gene>
<keyword evidence="15" id="KW-1185">Reference proteome</keyword>